<reference evidence="8 9" key="1">
    <citation type="submission" date="2020-11" db="EMBL/GenBank/DDBJ databases">
        <authorList>
            <person name="Wallbank WR R."/>
            <person name="Pardo Diaz C."/>
            <person name="Kozak K."/>
            <person name="Martin S."/>
            <person name="Jiggins C."/>
            <person name="Moest M."/>
            <person name="Warren A I."/>
            <person name="Generalovic N T."/>
            <person name="Byers J.R.P. K."/>
            <person name="Montejo-Kovacevich G."/>
            <person name="Yen C E."/>
        </authorList>
    </citation>
    <scope>NUCLEOTIDE SEQUENCE [LARGE SCALE GENOMIC DNA]</scope>
</reference>
<dbReference type="SUPFAM" id="SSF47616">
    <property type="entry name" value="GST C-terminal domain-like"/>
    <property type="match status" value="1"/>
</dbReference>
<dbReference type="OrthoDB" id="422574at2759"/>
<dbReference type="Gene3D" id="1.20.1050.10">
    <property type="match status" value="1"/>
</dbReference>
<feature type="domain" description="GST N-terminal" evidence="6">
    <location>
        <begin position="3"/>
        <end position="85"/>
    </location>
</feature>
<dbReference type="Gene3D" id="3.40.30.10">
    <property type="entry name" value="Glutaredoxin"/>
    <property type="match status" value="1"/>
</dbReference>
<dbReference type="OMA" id="EWQHANI"/>
<dbReference type="InterPro" id="IPR004046">
    <property type="entry name" value="GST_C"/>
</dbReference>
<dbReference type="PROSITE" id="PS50404">
    <property type="entry name" value="GST_NTER"/>
    <property type="match status" value="1"/>
</dbReference>
<keyword evidence="3" id="KW-0963">Cytoplasm</keyword>
<dbReference type="Pfam" id="PF02798">
    <property type="entry name" value="GST_N"/>
    <property type="match status" value="1"/>
</dbReference>
<gene>
    <name evidence="8" type="ORF">HERILL_LOCUS13264</name>
</gene>
<dbReference type="AlphaFoldDB" id="A0A7R8V108"/>
<dbReference type="PROSITE" id="PS50405">
    <property type="entry name" value="GST_CTER"/>
    <property type="match status" value="1"/>
</dbReference>
<dbReference type="SFLD" id="SFLDG01153">
    <property type="entry name" value="Main.4:_Theta-like"/>
    <property type="match status" value="1"/>
</dbReference>
<dbReference type="CDD" id="cd03050">
    <property type="entry name" value="GST_N_Theta"/>
    <property type="match status" value="1"/>
</dbReference>
<protein>
    <submittedName>
        <fullName evidence="8">Uncharacterized protein</fullName>
    </submittedName>
</protein>
<dbReference type="EMBL" id="LR899013">
    <property type="protein sequence ID" value="CAD7090806.1"/>
    <property type="molecule type" value="Genomic_DNA"/>
</dbReference>
<dbReference type="SMR" id="A0A7R8V108"/>
<feature type="domain" description="GST C-terminal" evidence="7">
    <location>
        <begin position="91"/>
        <end position="220"/>
    </location>
</feature>
<dbReference type="FunFam" id="1.20.1050.10:FF:000039">
    <property type="entry name" value="Glutathione S-transferase theta-1"/>
    <property type="match status" value="1"/>
</dbReference>
<dbReference type="CDD" id="cd03183">
    <property type="entry name" value="GST_C_Theta"/>
    <property type="match status" value="1"/>
</dbReference>
<dbReference type="SFLD" id="SFLDS00019">
    <property type="entry name" value="Glutathione_Transferase_(cytos"/>
    <property type="match status" value="1"/>
</dbReference>
<organism evidence="8 9">
    <name type="scientific">Hermetia illucens</name>
    <name type="common">Black soldier fly</name>
    <dbReference type="NCBI Taxonomy" id="343691"/>
    <lineage>
        <taxon>Eukaryota</taxon>
        <taxon>Metazoa</taxon>
        <taxon>Ecdysozoa</taxon>
        <taxon>Arthropoda</taxon>
        <taxon>Hexapoda</taxon>
        <taxon>Insecta</taxon>
        <taxon>Pterygota</taxon>
        <taxon>Neoptera</taxon>
        <taxon>Endopterygota</taxon>
        <taxon>Diptera</taxon>
        <taxon>Brachycera</taxon>
        <taxon>Stratiomyomorpha</taxon>
        <taxon>Stratiomyidae</taxon>
        <taxon>Hermetiinae</taxon>
        <taxon>Hermetia</taxon>
    </lineage>
</organism>
<evidence type="ECO:0000256" key="5">
    <source>
        <dbReference type="ARBA" id="ARBA00047960"/>
    </source>
</evidence>
<dbReference type="SFLD" id="SFLDG00358">
    <property type="entry name" value="Main_(cytGST)"/>
    <property type="match status" value="1"/>
</dbReference>
<dbReference type="GO" id="GO:0006749">
    <property type="term" value="P:glutathione metabolic process"/>
    <property type="evidence" value="ECO:0007669"/>
    <property type="project" value="TreeGrafter"/>
</dbReference>
<dbReference type="Pfam" id="PF00043">
    <property type="entry name" value="GST_C"/>
    <property type="match status" value="1"/>
</dbReference>
<dbReference type="SUPFAM" id="SSF52833">
    <property type="entry name" value="Thioredoxin-like"/>
    <property type="match status" value="1"/>
</dbReference>
<dbReference type="InterPro" id="IPR010987">
    <property type="entry name" value="Glutathione-S-Trfase_C-like"/>
</dbReference>
<name>A0A7R8V108_HERIL</name>
<comment type="catalytic activity">
    <reaction evidence="5">
        <text>RX + glutathione = an S-substituted glutathione + a halide anion + H(+)</text>
        <dbReference type="Rhea" id="RHEA:16437"/>
        <dbReference type="ChEBI" id="CHEBI:15378"/>
        <dbReference type="ChEBI" id="CHEBI:16042"/>
        <dbReference type="ChEBI" id="CHEBI:17792"/>
        <dbReference type="ChEBI" id="CHEBI:57925"/>
        <dbReference type="ChEBI" id="CHEBI:90779"/>
        <dbReference type="EC" id="2.5.1.18"/>
    </reaction>
</comment>
<dbReference type="InParanoid" id="A0A7R8V108"/>
<dbReference type="InterPro" id="IPR051369">
    <property type="entry name" value="GST_Theta"/>
</dbReference>
<dbReference type="GO" id="GO:0005737">
    <property type="term" value="C:cytoplasm"/>
    <property type="evidence" value="ECO:0007669"/>
    <property type="project" value="UniProtKB-SubCell"/>
</dbReference>
<evidence type="ECO:0000256" key="4">
    <source>
        <dbReference type="ARBA" id="ARBA00022679"/>
    </source>
</evidence>
<comment type="subcellular location">
    <subcellularLocation>
        <location evidence="1">Cytoplasm</location>
    </subcellularLocation>
</comment>
<evidence type="ECO:0000313" key="9">
    <source>
        <dbReference type="Proteomes" id="UP000594454"/>
    </source>
</evidence>
<accession>A0A7R8V108</accession>
<dbReference type="InterPro" id="IPR040077">
    <property type="entry name" value="GST_C_Theta"/>
</dbReference>
<dbReference type="InterPro" id="IPR004045">
    <property type="entry name" value="Glutathione_S-Trfase_N"/>
</dbReference>
<evidence type="ECO:0000256" key="2">
    <source>
        <dbReference type="ARBA" id="ARBA00009899"/>
    </source>
</evidence>
<evidence type="ECO:0000313" key="8">
    <source>
        <dbReference type="EMBL" id="CAD7090806.1"/>
    </source>
</evidence>
<comment type="similarity">
    <text evidence="2">Belongs to the GST superfamily. Theta family.</text>
</comment>
<proteinExistence type="inferred from homology"/>
<evidence type="ECO:0000256" key="3">
    <source>
        <dbReference type="ARBA" id="ARBA00022490"/>
    </source>
</evidence>
<dbReference type="InterPro" id="IPR040079">
    <property type="entry name" value="Glutathione_S-Trfase"/>
</dbReference>
<keyword evidence="9" id="KW-1185">Reference proteome</keyword>
<dbReference type="Proteomes" id="UP000594454">
    <property type="component" value="Chromosome 5"/>
</dbReference>
<dbReference type="GO" id="GO:0004364">
    <property type="term" value="F:glutathione transferase activity"/>
    <property type="evidence" value="ECO:0007669"/>
    <property type="project" value="UniProtKB-EC"/>
</dbReference>
<sequence length="225" mass="25558">MTGAMKYFYDLMSPPSRALYILFTLEKIPFESNSVALRKGEHLTEDYKKNVNKFQKVPVIHDNGFVLTESVAILRYLSGKGLVSSQWYPTDIIQRARVDEYLEWQHNTLALGSGLYFMLKWVTPLMTGKDADPKRVAEAKRILEGALDLLETTWLADSKFVSGDRPTVADLFASSSIEQSKVAGFKPTEGRKKVENWMQEVRKAANPIYDEAHKFAYKNAALARL</sequence>
<dbReference type="PANTHER" id="PTHR43917:SF8">
    <property type="entry name" value="GH16740P-RELATED"/>
    <property type="match status" value="1"/>
</dbReference>
<dbReference type="PANTHER" id="PTHR43917">
    <property type="match status" value="1"/>
</dbReference>
<evidence type="ECO:0000256" key="1">
    <source>
        <dbReference type="ARBA" id="ARBA00004496"/>
    </source>
</evidence>
<evidence type="ECO:0000259" key="6">
    <source>
        <dbReference type="PROSITE" id="PS50404"/>
    </source>
</evidence>
<dbReference type="InterPro" id="IPR036249">
    <property type="entry name" value="Thioredoxin-like_sf"/>
</dbReference>
<dbReference type="InterPro" id="IPR036282">
    <property type="entry name" value="Glutathione-S-Trfase_C_sf"/>
</dbReference>
<evidence type="ECO:0000259" key="7">
    <source>
        <dbReference type="PROSITE" id="PS50405"/>
    </source>
</evidence>
<dbReference type="InterPro" id="IPR040075">
    <property type="entry name" value="GST_N_Theta"/>
</dbReference>
<keyword evidence="4" id="KW-0808">Transferase</keyword>